<comment type="caution">
    <text evidence="1">The sequence shown here is derived from an EMBL/GenBank/DDBJ whole genome shotgun (WGS) entry which is preliminary data.</text>
</comment>
<accession>A0AAV8XN51</accession>
<organism evidence="1 2">
    <name type="scientific">Rhamnusium bicolor</name>
    <dbReference type="NCBI Taxonomy" id="1586634"/>
    <lineage>
        <taxon>Eukaryota</taxon>
        <taxon>Metazoa</taxon>
        <taxon>Ecdysozoa</taxon>
        <taxon>Arthropoda</taxon>
        <taxon>Hexapoda</taxon>
        <taxon>Insecta</taxon>
        <taxon>Pterygota</taxon>
        <taxon>Neoptera</taxon>
        <taxon>Endopterygota</taxon>
        <taxon>Coleoptera</taxon>
        <taxon>Polyphaga</taxon>
        <taxon>Cucujiformia</taxon>
        <taxon>Chrysomeloidea</taxon>
        <taxon>Cerambycidae</taxon>
        <taxon>Lepturinae</taxon>
        <taxon>Rhagiini</taxon>
        <taxon>Rhamnusium</taxon>
    </lineage>
</organism>
<dbReference type="InterPro" id="IPR012337">
    <property type="entry name" value="RNaseH-like_sf"/>
</dbReference>
<evidence type="ECO:0000313" key="1">
    <source>
        <dbReference type="EMBL" id="KAJ8940469.1"/>
    </source>
</evidence>
<dbReference type="EMBL" id="JANEYF010002982">
    <property type="protein sequence ID" value="KAJ8940469.1"/>
    <property type="molecule type" value="Genomic_DNA"/>
</dbReference>
<keyword evidence="2" id="KW-1185">Reference proteome</keyword>
<reference evidence="1" key="1">
    <citation type="journal article" date="2023" name="Insect Mol. Biol.">
        <title>Genome sequencing provides insights into the evolution of gene families encoding plant cell wall-degrading enzymes in longhorned beetles.</title>
        <authorList>
            <person name="Shin N.R."/>
            <person name="Okamura Y."/>
            <person name="Kirsch R."/>
            <person name="Pauchet Y."/>
        </authorList>
    </citation>
    <scope>NUCLEOTIDE SEQUENCE</scope>
    <source>
        <strain evidence="1">RBIC_L_NR</strain>
    </source>
</reference>
<dbReference type="Proteomes" id="UP001162156">
    <property type="component" value="Unassembled WGS sequence"/>
</dbReference>
<gene>
    <name evidence="1" type="ORF">NQ314_010716</name>
</gene>
<dbReference type="AlphaFoldDB" id="A0AAV8XN51"/>
<proteinExistence type="predicted"/>
<sequence length="285" mass="32831">MFIENSGHKVEDLLVAVLSILEFFDLDLTDCRSQSYDNANNVSEIYSGLQARIHEINDLAEHAPCAAHSMNLVGVHAVECAPEAASFFNTVQTLYNFFTASTHRWEVLQSHTGKRIALQSLSATRWSARYEAVHVLNQYFDEIIETLIIIEEDIEENAITRQEAKGIRIQLERLETAFMQILWHFLLSRFNAVSQRLQKVDCSIADVIDDYRGLIKVVADTRNEFEIYEKYALNISEIKEYKTTVSRKRKRKLHADESRDGDVQLSGRDHFRVNTFNVILDKLDS</sequence>
<evidence type="ECO:0000313" key="2">
    <source>
        <dbReference type="Proteomes" id="UP001162156"/>
    </source>
</evidence>
<protein>
    <submittedName>
        <fullName evidence="1">Uncharacterized protein</fullName>
    </submittedName>
</protein>
<name>A0AAV8XN51_9CUCU</name>
<dbReference type="PANTHER" id="PTHR45749">
    <property type="match status" value="1"/>
</dbReference>
<dbReference type="PANTHER" id="PTHR45749:SF23">
    <property type="entry name" value="ZINC FINGER MYM-TYPE PROTEIN 1-LIKE"/>
    <property type="match status" value="1"/>
</dbReference>
<dbReference type="SUPFAM" id="SSF53098">
    <property type="entry name" value="Ribonuclease H-like"/>
    <property type="match status" value="1"/>
</dbReference>